<dbReference type="InterPro" id="IPR006683">
    <property type="entry name" value="Thioestr_dom"/>
</dbReference>
<dbReference type="KEGG" id="ccro:CMC5_009960"/>
<reference evidence="2 3" key="1">
    <citation type="submission" date="2015-07" db="EMBL/GenBank/DDBJ databases">
        <title>Genome analysis of myxobacterium Chondromyces crocatus Cm c5 reveals a high potential for natural compound synthesis and the genetic basis for the loss of fruiting body formation.</title>
        <authorList>
            <person name="Zaburannyi N."/>
            <person name="Bunk B."/>
            <person name="Maier J."/>
            <person name="Overmann J."/>
            <person name="Mueller R."/>
        </authorList>
    </citation>
    <scope>NUCLEOTIDE SEQUENCE [LARGE SCALE GENOMIC DNA]</scope>
    <source>
        <strain evidence="2 3">Cm c5</strain>
    </source>
</reference>
<proteinExistence type="predicted"/>
<dbReference type="Gene3D" id="3.10.129.10">
    <property type="entry name" value="Hotdog Thioesterase"/>
    <property type="match status" value="1"/>
</dbReference>
<feature type="domain" description="Thioesterase" evidence="1">
    <location>
        <begin position="61"/>
        <end position="133"/>
    </location>
</feature>
<evidence type="ECO:0000259" key="1">
    <source>
        <dbReference type="Pfam" id="PF03061"/>
    </source>
</evidence>
<dbReference type="GO" id="GO:0016790">
    <property type="term" value="F:thiolester hydrolase activity"/>
    <property type="evidence" value="ECO:0007669"/>
    <property type="project" value="UniProtKB-ARBA"/>
</dbReference>
<dbReference type="PANTHER" id="PTHR47260">
    <property type="entry name" value="UPF0644 PROTEIN PB2B4.06"/>
    <property type="match status" value="1"/>
</dbReference>
<dbReference type="STRING" id="52.CMC5_009960"/>
<evidence type="ECO:0000313" key="2">
    <source>
        <dbReference type="EMBL" id="AKT36875.1"/>
    </source>
</evidence>
<dbReference type="Pfam" id="PF03061">
    <property type="entry name" value="4HBT"/>
    <property type="match status" value="1"/>
</dbReference>
<dbReference type="PANTHER" id="PTHR47260:SF6">
    <property type="entry name" value="THIOESTERASE DOMAIN-CONTAINING PROTEIN"/>
    <property type="match status" value="1"/>
</dbReference>
<keyword evidence="3" id="KW-1185">Reference proteome</keyword>
<dbReference type="SUPFAM" id="SSF54637">
    <property type="entry name" value="Thioesterase/thiol ester dehydrase-isomerase"/>
    <property type="match status" value="1"/>
</dbReference>
<dbReference type="AlphaFoldDB" id="A0A0K1E7N0"/>
<dbReference type="RefSeq" id="WP_050429323.1">
    <property type="nucleotide sequence ID" value="NZ_CP012159.1"/>
</dbReference>
<protein>
    <recommendedName>
        <fullName evidence="1">Thioesterase domain-containing protein</fullName>
    </recommendedName>
</protein>
<evidence type="ECO:0000313" key="3">
    <source>
        <dbReference type="Proteomes" id="UP000067626"/>
    </source>
</evidence>
<dbReference type="CDD" id="cd03443">
    <property type="entry name" value="PaaI_thioesterase"/>
    <property type="match status" value="1"/>
</dbReference>
<dbReference type="InterPro" id="IPR052061">
    <property type="entry name" value="PTE-AB_protein"/>
</dbReference>
<accession>A0A0K1E7N0</accession>
<dbReference type="InterPro" id="IPR029069">
    <property type="entry name" value="HotDog_dom_sf"/>
</dbReference>
<name>A0A0K1E7N0_CHOCO</name>
<gene>
    <name evidence="2" type="ORF">CMC5_009960</name>
</gene>
<sequence>MVKSSPLPRPALDRGRRQPGSALCFVCGKENPHGLHVDFFDDGQFVWTELTPAEHHQGWPGVLHGGIISAVLDETIGRVAFLHDRWVQTARLELRYHKPAPLGRKLRAVGEMTRDARRLMEMRGHLITADDGELLAEASGTFVRLPDDARDDLARRLGGDFAAWEQWLSQNRAARS</sequence>
<dbReference type="Proteomes" id="UP000067626">
    <property type="component" value="Chromosome"/>
</dbReference>
<organism evidence="2 3">
    <name type="scientific">Chondromyces crocatus</name>
    <dbReference type="NCBI Taxonomy" id="52"/>
    <lineage>
        <taxon>Bacteria</taxon>
        <taxon>Pseudomonadati</taxon>
        <taxon>Myxococcota</taxon>
        <taxon>Polyangia</taxon>
        <taxon>Polyangiales</taxon>
        <taxon>Polyangiaceae</taxon>
        <taxon>Chondromyces</taxon>
    </lineage>
</organism>
<dbReference type="EMBL" id="CP012159">
    <property type="protein sequence ID" value="AKT36875.1"/>
    <property type="molecule type" value="Genomic_DNA"/>
</dbReference>